<reference evidence="2 3" key="1">
    <citation type="submission" date="2020-03" db="EMBL/GenBank/DDBJ databases">
        <title>Whole genome shotgun sequence of Phytohabitans suffuscus NBRC 105367.</title>
        <authorList>
            <person name="Komaki H."/>
            <person name="Tamura T."/>
        </authorList>
    </citation>
    <scope>NUCLEOTIDE SEQUENCE [LARGE SCALE GENOMIC DNA]</scope>
    <source>
        <strain evidence="2 3">NBRC 105367</strain>
    </source>
</reference>
<dbReference type="KEGG" id="psuu:Psuf_067580"/>
<proteinExistence type="predicted"/>
<accession>A0A6F8YTD9</accession>
<dbReference type="Proteomes" id="UP000503011">
    <property type="component" value="Chromosome"/>
</dbReference>
<dbReference type="EMBL" id="AP022871">
    <property type="protein sequence ID" value="BCB89445.1"/>
    <property type="molecule type" value="Genomic_DNA"/>
</dbReference>
<gene>
    <name evidence="2" type="ORF">Psuf_067580</name>
</gene>
<reference evidence="2 3" key="2">
    <citation type="submission" date="2020-03" db="EMBL/GenBank/DDBJ databases">
        <authorList>
            <person name="Ichikawa N."/>
            <person name="Kimura A."/>
            <person name="Kitahashi Y."/>
            <person name="Uohara A."/>
        </authorList>
    </citation>
    <scope>NUCLEOTIDE SEQUENCE [LARGE SCALE GENOMIC DNA]</scope>
    <source>
        <strain evidence="2 3">NBRC 105367</strain>
    </source>
</reference>
<organism evidence="2 3">
    <name type="scientific">Phytohabitans suffuscus</name>
    <dbReference type="NCBI Taxonomy" id="624315"/>
    <lineage>
        <taxon>Bacteria</taxon>
        <taxon>Bacillati</taxon>
        <taxon>Actinomycetota</taxon>
        <taxon>Actinomycetes</taxon>
        <taxon>Micromonosporales</taxon>
        <taxon>Micromonosporaceae</taxon>
    </lineage>
</organism>
<dbReference type="RefSeq" id="WP_173161317.1">
    <property type="nucleotide sequence ID" value="NZ_AP022871.1"/>
</dbReference>
<keyword evidence="3" id="KW-1185">Reference proteome</keyword>
<feature type="chain" id="PRO_5026345109" evidence="1">
    <location>
        <begin position="38"/>
        <end position="143"/>
    </location>
</feature>
<dbReference type="PROSITE" id="PS51318">
    <property type="entry name" value="TAT"/>
    <property type="match status" value="1"/>
</dbReference>
<feature type="signal peptide" evidence="1">
    <location>
        <begin position="1"/>
        <end position="37"/>
    </location>
</feature>
<sequence length="143" mass="15104">MRHRPTFAKAARRFVAVLGLAAALSSATMVAAPAAHASDGVGRTAGVVHAGEVGQAAGPPYAFAIYNGAAKVDCPLGYIWNRMTGGPSSVWNRRADGSYHYSKIASIGTGYSHDTGYSRSMDAFVWDPANTCRNLTLHHLDLP</sequence>
<keyword evidence="1" id="KW-0732">Signal</keyword>
<name>A0A6F8YTD9_9ACTN</name>
<evidence type="ECO:0000256" key="1">
    <source>
        <dbReference type="SAM" id="SignalP"/>
    </source>
</evidence>
<evidence type="ECO:0000313" key="2">
    <source>
        <dbReference type="EMBL" id="BCB89445.1"/>
    </source>
</evidence>
<dbReference type="InterPro" id="IPR006311">
    <property type="entry name" value="TAT_signal"/>
</dbReference>
<dbReference type="AlphaFoldDB" id="A0A6F8YTD9"/>
<evidence type="ECO:0000313" key="3">
    <source>
        <dbReference type="Proteomes" id="UP000503011"/>
    </source>
</evidence>
<protein>
    <submittedName>
        <fullName evidence="2">Uncharacterized protein</fullName>
    </submittedName>
</protein>